<dbReference type="Proteomes" id="UP000225706">
    <property type="component" value="Unassembled WGS sequence"/>
</dbReference>
<feature type="domain" description="CHAT" evidence="5">
    <location>
        <begin position="262"/>
        <end position="331"/>
    </location>
</feature>
<comment type="caution">
    <text evidence="6">The sequence shown here is derived from an EMBL/GenBank/DDBJ whole genome shotgun (WGS) entry which is preliminary data.</text>
</comment>
<comment type="subcellular location">
    <subcellularLocation>
        <location evidence="1">Cytoplasm</location>
    </subcellularLocation>
</comment>
<evidence type="ECO:0000256" key="1">
    <source>
        <dbReference type="ARBA" id="ARBA00004496"/>
    </source>
</evidence>
<dbReference type="GO" id="GO:0001965">
    <property type="term" value="F:G-protein alpha-subunit binding"/>
    <property type="evidence" value="ECO:0007669"/>
    <property type="project" value="TreeGrafter"/>
</dbReference>
<dbReference type="AlphaFoldDB" id="A0A2B4RYP2"/>
<dbReference type="GO" id="GO:0005938">
    <property type="term" value="C:cell cortex"/>
    <property type="evidence" value="ECO:0007669"/>
    <property type="project" value="TreeGrafter"/>
</dbReference>
<evidence type="ECO:0000313" key="7">
    <source>
        <dbReference type="Proteomes" id="UP000225706"/>
    </source>
</evidence>
<dbReference type="GO" id="GO:0000132">
    <property type="term" value="P:establishment of mitotic spindle orientation"/>
    <property type="evidence" value="ECO:0007669"/>
    <property type="project" value="TreeGrafter"/>
</dbReference>
<proteinExistence type="predicted"/>
<dbReference type="Pfam" id="PF12770">
    <property type="entry name" value="CHAT"/>
    <property type="match status" value="1"/>
</dbReference>
<reference evidence="7" key="1">
    <citation type="journal article" date="2017" name="bioRxiv">
        <title>Comparative analysis of the genomes of Stylophora pistillata and Acropora digitifera provides evidence for extensive differences between species of corals.</title>
        <authorList>
            <person name="Voolstra C.R."/>
            <person name="Li Y."/>
            <person name="Liew Y.J."/>
            <person name="Baumgarten S."/>
            <person name="Zoccola D."/>
            <person name="Flot J.-F."/>
            <person name="Tambutte S."/>
            <person name="Allemand D."/>
            <person name="Aranda M."/>
        </authorList>
    </citation>
    <scope>NUCLEOTIDE SEQUENCE [LARGE SCALE GENOMIC DNA]</scope>
</reference>
<name>A0A2B4RYP2_STYPI</name>
<evidence type="ECO:0000256" key="2">
    <source>
        <dbReference type="ARBA" id="ARBA00022490"/>
    </source>
</evidence>
<feature type="repeat" description="TPR" evidence="4">
    <location>
        <begin position="12"/>
        <end position="45"/>
    </location>
</feature>
<protein>
    <submittedName>
        <fullName evidence="6">G-protein-signaling modulator 2</fullName>
    </submittedName>
</protein>
<dbReference type="Gene3D" id="1.25.40.10">
    <property type="entry name" value="Tetratricopeptide repeat domain"/>
    <property type="match status" value="2"/>
</dbReference>
<evidence type="ECO:0000259" key="5">
    <source>
        <dbReference type="Pfam" id="PF12770"/>
    </source>
</evidence>
<dbReference type="OrthoDB" id="286233at2759"/>
<keyword evidence="4" id="KW-0802">TPR repeat</keyword>
<dbReference type="Pfam" id="PF13424">
    <property type="entry name" value="TPR_12"/>
    <property type="match status" value="1"/>
</dbReference>
<keyword evidence="2" id="KW-0963">Cytoplasm</keyword>
<dbReference type="GO" id="GO:0005092">
    <property type="term" value="F:GDP-dissociation inhibitor activity"/>
    <property type="evidence" value="ECO:0007669"/>
    <property type="project" value="TreeGrafter"/>
</dbReference>
<evidence type="ECO:0000256" key="4">
    <source>
        <dbReference type="PROSITE-ProRule" id="PRU00339"/>
    </source>
</evidence>
<dbReference type="PROSITE" id="PS50293">
    <property type="entry name" value="TPR_REGION"/>
    <property type="match status" value="1"/>
</dbReference>
<gene>
    <name evidence="6" type="primary">GPSM2</name>
    <name evidence="6" type="ORF">AWC38_SpisGene12711</name>
</gene>
<dbReference type="InterPro" id="IPR052386">
    <property type="entry name" value="GPSM"/>
</dbReference>
<organism evidence="6 7">
    <name type="scientific">Stylophora pistillata</name>
    <name type="common">Smooth cauliflower coral</name>
    <dbReference type="NCBI Taxonomy" id="50429"/>
    <lineage>
        <taxon>Eukaryota</taxon>
        <taxon>Metazoa</taxon>
        <taxon>Cnidaria</taxon>
        <taxon>Anthozoa</taxon>
        <taxon>Hexacorallia</taxon>
        <taxon>Scleractinia</taxon>
        <taxon>Astrocoeniina</taxon>
        <taxon>Pocilloporidae</taxon>
        <taxon>Stylophora</taxon>
    </lineage>
</organism>
<dbReference type="Pfam" id="PF13181">
    <property type="entry name" value="TPR_8"/>
    <property type="match status" value="1"/>
</dbReference>
<accession>A0A2B4RYP2</accession>
<keyword evidence="3" id="KW-0677">Repeat</keyword>
<dbReference type="PANTHER" id="PTHR45954:SF1">
    <property type="entry name" value="LD33695P"/>
    <property type="match status" value="1"/>
</dbReference>
<dbReference type="InterPro" id="IPR024983">
    <property type="entry name" value="CHAT_dom"/>
</dbReference>
<dbReference type="InterPro" id="IPR011990">
    <property type="entry name" value="TPR-like_helical_dom_sf"/>
</dbReference>
<dbReference type="SMART" id="SM00028">
    <property type="entry name" value="TPR"/>
    <property type="match status" value="4"/>
</dbReference>
<evidence type="ECO:0000256" key="3">
    <source>
        <dbReference type="ARBA" id="ARBA00022737"/>
    </source>
</evidence>
<dbReference type="PROSITE" id="PS50005">
    <property type="entry name" value="TPR"/>
    <property type="match status" value="3"/>
</dbReference>
<dbReference type="EMBL" id="LSMT01000230">
    <property type="protein sequence ID" value="PFX22751.1"/>
    <property type="molecule type" value="Genomic_DNA"/>
</dbReference>
<dbReference type="SUPFAM" id="SSF48452">
    <property type="entry name" value="TPR-like"/>
    <property type="match status" value="1"/>
</dbReference>
<feature type="repeat" description="TPR" evidence="4">
    <location>
        <begin position="92"/>
        <end position="125"/>
    </location>
</feature>
<dbReference type="InterPro" id="IPR019734">
    <property type="entry name" value="TPR_rpt"/>
</dbReference>
<sequence>MQIEICDRNGEATNYRNLGNLFLSLSKYEKAQKYLEKALTIQRVIGDRNGEASSYEKLGNLFKSIGKYEKAREYIEKALIIRMEIGDRIGEASNYGDLGALFGSLGKCEKALEYMEKALTIQIEIGDRNGEASNYGILGSLFGSLGKCRKARECIEKAHTINKEIGHRIGKASNYEILGPLLSTLGDYEEKASLDKNVKTEFVPDLDEFFTESFRGLGILPAQNCEDRSLDDTDSLSDHYRNCALLRDCEDKHIKKNLDLCYKIIVAPVADLLKEPEVIIHPDSCMYQVPFAALTNEEGKYLSESSKLRIVPSLTTLKLIQHSPPQYHSQTDALIVHG</sequence>
<dbReference type="PANTHER" id="PTHR45954">
    <property type="entry name" value="LD33695P"/>
    <property type="match status" value="1"/>
</dbReference>
<feature type="repeat" description="TPR" evidence="4">
    <location>
        <begin position="52"/>
        <end position="85"/>
    </location>
</feature>
<keyword evidence="7" id="KW-1185">Reference proteome</keyword>
<evidence type="ECO:0000313" key="6">
    <source>
        <dbReference type="EMBL" id="PFX22751.1"/>
    </source>
</evidence>